<dbReference type="RefSeq" id="WP_066785897.1">
    <property type="nucleotide sequence ID" value="NZ_LWQS01000045.1"/>
</dbReference>
<reference evidence="2 3" key="1">
    <citation type="submission" date="2016-04" db="EMBL/GenBank/DDBJ databases">
        <title>Chloroflexus islandicus sp. nov., a thermophilic filamentous anoxygenic phototrophic bacterium from geyser Strokkur (Iceland).</title>
        <authorList>
            <person name="Gaisin V.A."/>
            <person name="Kalashnikov A.M."/>
            <person name="Sukhacheva M.V."/>
            <person name="Grouzdev D.S."/>
            <person name="Ivanov T.M."/>
            <person name="Kuznetsov B."/>
            <person name="Gorlenko V.M."/>
        </authorList>
    </citation>
    <scope>NUCLEOTIDE SEQUENCE [LARGE SCALE GENOMIC DNA]</scope>
    <source>
        <strain evidence="3">isl-2</strain>
    </source>
</reference>
<gene>
    <name evidence="2" type="ORF">A6A03_12625</name>
</gene>
<protein>
    <submittedName>
        <fullName evidence="2">Uncharacterized protein</fullName>
    </submittedName>
</protein>
<evidence type="ECO:0000313" key="2">
    <source>
        <dbReference type="EMBL" id="OAN46326.1"/>
    </source>
</evidence>
<keyword evidence="3" id="KW-1185">Reference proteome</keyword>
<proteinExistence type="predicted"/>
<organism evidence="2 3">
    <name type="scientific">Chloroflexus islandicus</name>
    <dbReference type="NCBI Taxonomy" id="1707952"/>
    <lineage>
        <taxon>Bacteria</taxon>
        <taxon>Bacillati</taxon>
        <taxon>Chloroflexota</taxon>
        <taxon>Chloroflexia</taxon>
        <taxon>Chloroflexales</taxon>
        <taxon>Chloroflexineae</taxon>
        <taxon>Chloroflexaceae</taxon>
        <taxon>Chloroflexus</taxon>
    </lineage>
</organism>
<dbReference type="EMBL" id="LWQS01000045">
    <property type="protein sequence ID" value="OAN46326.1"/>
    <property type="molecule type" value="Genomic_DNA"/>
</dbReference>
<keyword evidence="1" id="KW-0472">Membrane</keyword>
<name>A0A178MCS1_9CHLR</name>
<feature type="transmembrane region" description="Helical" evidence="1">
    <location>
        <begin position="64"/>
        <end position="85"/>
    </location>
</feature>
<dbReference type="OrthoDB" id="9950396at2"/>
<evidence type="ECO:0000256" key="1">
    <source>
        <dbReference type="SAM" id="Phobius"/>
    </source>
</evidence>
<evidence type="ECO:0000313" key="3">
    <source>
        <dbReference type="Proteomes" id="UP000078287"/>
    </source>
</evidence>
<comment type="caution">
    <text evidence="2">The sequence shown here is derived from an EMBL/GenBank/DDBJ whole genome shotgun (WGS) entry which is preliminary data.</text>
</comment>
<feature type="transmembrane region" description="Helical" evidence="1">
    <location>
        <begin position="7"/>
        <end position="26"/>
    </location>
</feature>
<keyword evidence="1" id="KW-1133">Transmembrane helix</keyword>
<accession>A0A178MCS1</accession>
<dbReference type="STRING" id="1707952.A6A03_12625"/>
<keyword evidence="1" id="KW-0812">Transmembrane</keyword>
<sequence length="102" mass="10742">MTRNTREMAGMFISCIACIALLSTILPQLLNGMIGLILIGGALLSSGLLVVSDVMAGRNALKSIIGLVITGGLTYLLIAAPMWYFSSLASSGKLFDLSFMVK</sequence>
<dbReference type="AlphaFoldDB" id="A0A178MCS1"/>
<feature type="transmembrane region" description="Helical" evidence="1">
    <location>
        <begin position="32"/>
        <end position="52"/>
    </location>
</feature>
<dbReference type="Proteomes" id="UP000078287">
    <property type="component" value="Unassembled WGS sequence"/>
</dbReference>